<name>A0A154P9G6_DUFNO</name>
<dbReference type="EMBL" id="KQ434850">
    <property type="protein sequence ID" value="KZC08545.1"/>
    <property type="molecule type" value="Genomic_DNA"/>
</dbReference>
<reference evidence="1 2" key="1">
    <citation type="submission" date="2015-07" db="EMBL/GenBank/DDBJ databases">
        <title>The genome of Dufourea novaeangliae.</title>
        <authorList>
            <person name="Pan H."/>
            <person name="Kapheim K."/>
        </authorList>
    </citation>
    <scope>NUCLEOTIDE SEQUENCE [LARGE SCALE GENOMIC DNA]</scope>
    <source>
        <strain evidence="1">0120121106</strain>
        <tissue evidence="1">Whole body</tissue>
    </source>
</reference>
<accession>A0A154P9G6</accession>
<dbReference type="AlphaFoldDB" id="A0A154P9G6"/>
<protein>
    <submittedName>
        <fullName evidence="1">Uncharacterized protein</fullName>
    </submittedName>
</protein>
<sequence>MLSDTELCCVFIAVGVGLKKKKKTGRKGGKWAKQWFIDREKYTHENLLNELRIIEPNDFRNFLLIPLLSPTLQN</sequence>
<keyword evidence="2" id="KW-1185">Reference proteome</keyword>
<gene>
    <name evidence="1" type="ORF">WN55_10891</name>
</gene>
<dbReference type="Proteomes" id="UP000076502">
    <property type="component" value="Unassembled WGS sequence"/>
</dbReference>
<organism evidence="1 2">
    <name type="scientific">Dufourea novaeangliae</name>
    <name type="common">Sweat bee</name>
    <dbReference type="NCBI Taxonomy" id="178035"/>
    <lineage>
        <taxon>Eukaryota</taxon>
        <taxon>Metazoa</taxon>
        <taxon>Ecdysozoa</taxon>
        <taxon>Arthropoda</taxon>
        <taxon>Hexapoda</taxon>
        <taxon>Insecta</taxon>
        <taxon>Pterygota</taxon>
        <taxon>Neoptera</taxon>
        <taxon>Endopterygota</taxon>
        <taxon>Hymenoptera</taxon>
        <taxon>Apocrita</taxon>
        <taxon>Aculeata</taxon>
        <taxon>Apoidea</taxon>
        <taxon>Anthophila</taxon>
        <taxon>Halictidae</taxon>
        <taxon>Rophitinae</taxon>
        <taxon>Dufourea</taxon>
    </lineage>
</organism>
<proteinExistence type="predicted"/>
<evidence type="ECO:0000313" key="1">
    <source>
        <dbReference type="EMBL" id="KZC08545.1"/>
    </source>
</evidence>
<evidence type="ECO:0000313" key="2">
    <source>
        <dbReference type="Proteomes" id="UP000076502"/>
    </source>
</evidence>